<keyword evidence="1" id="KW-0732">Signal</keyword>
<proteinExistence type="predicted"/>
<name>A0A8S9LHI0_BRACR</name>
<sequence>MKEGCPWRLLALCWTMDVSLKLWNDDRDGEINVPLAEQRKLFFCALGLDLVTGPLHKLASSFGSSLLKSGSSLLKSGSPLSDSLSSPMSLLMAAPIWADLIVDLAIVGFCDKSSRTIVPSIFKDISLRDETGASVCWRRGDDVRRSERHGEEAGARRFELVAHSGEEIFFKEGGELLLVVEYFIVKLVTVAGILDLIVHGFKGVIVWRKKVVEIVEEEIVELYLASNAEQTKIVEGHPIKVESYVRARSSNGEANVGKVVVARDEVVAGHDVVSGDEVMSKMEGWKKGHPIKVESYVRARSSNGEANVGKVVVARDEVVAGHDVVSGDEVV</sequence>
<evidence type="ECO:0000313" key="2">
    <source>
        <dbReference type="EMBL" id="KAF2607530.1"/>
    </source>
</evidence>
<dbReference type="AlphaFoldDB" id="A0A8S9LHI0"/>
<evidence type="ECO:0000313" key="3">
    <source>
        <dbReference type="Proteomes" id="UP000712281"/>
    </source>
</evidence>
<gene>
    <name evidence="2" type="ORF">F2Q68_00044428</name>
</gene>
<evidence type="ECO:0008006" key="4">
    <source>
        <dbReference type="Google" id="ProtNLM"/>
    </source>
</evidence>
<protein>
    <recommendedName>
        <fullName evidence="4">Translation elongation factor EFTu-like domain-containing protein</fullName>
    </recommendedName>
</protein>
<accession>A0A8S9LHI0</accession>
<feature type="chain" id="PRO_5035753193" description="Translation elongation factor EFTu-like domain-containing protein" evidence="1">
    <location>
        <begin position="21"/>
        <end position="331"/>
    </location>
</feature>
<evidence type="ECO:0000256" key="1">
    <source>
        <dbReference type="SAM" id="SignalP"/>
    </source>
</evidence>
<dbReference type="Proteomes" id="UP000712281">
    <property type="component" value="Unassembled WGS sequence"/>
</dbReference>
<reference evidence="2" key="1">
    <citation type="submission" date="2019-12" db="EMBL/GenBank/DDBJ databases">
        <title>Genome sequencing and annotation of Brassica cretica.</title>
        <authorList>
            <person name="Studholme D.J."/>
            <person name="Sarris P.F."/>
        </authorList>
    </citation>
    <scope>NUCLEOTIDE SEQUENCE</scope>
    <source>
        <strain evidence="2">PFS-001/15</strain>
        <tissue evidence="2">Leaf</tissue>
    </source>
</reference>
<dbReference type="EMBL" id="QGKW02000276">
    <property type="protein sequence ID" value="KAF2607530.1"/>
    <property type="molecule type" value="Genomic_DNA"/>
</dbReference>
<feature type="signal peptide" evidence="1">
    <location>
        <begin position="1"/>
        <end position="20"/>
    </location>
</feature>
<comment type="caution">
    <text evidence="2">The sequence shown here is derived from an EMBL/GenBank/DDBJ whole genome shotgun (WGS) entry which is preliminary data.</text>
</comment>
<organism evidence="2 3">
    <name type="scientific">Brassica cretica</name>
    <name type="common">Mustard</name>
    <dbReference type="NCBI Taxonomy" id="69181"/>
    <lineage>
        <taxon>Eukaryota</taxon>
        <taxon>Viridiplantae</taxon>
        <taxon>Streptophyta</taxon>
        <taxon>Embryophyta</taxon>
        <taxon>Tracheophyta</taxon>
        <taxon>Spermatophyta</taxon>
        <taxon>Magnoliopsida</taxon>
        <taxon>eudicotyledons</taxon>
        <taxon>Gunneridae</taxon>
        <taxon>Pentapetalae</taxon>
        <taxon>rosids</taxon>
        <taxon>malvids</taxon>
        <taxon>Brassicales</taxon>
        <taxon>Brassicaceae</taxon>
        <taxon>Brassiceae</taxon>
        <taxon>Brassica</taxon>
    </lineage>
</organism>